<keyword evidence="3" id="KW-0575">Peroxidase</keyword>
<feature type="domain" description="Thioredoxin" evidence="12">
    <location>
        <begin position="43"/>
        <end position="215"/>
    </location>
</feature>
<evidence type="ECO:0000259" key="12">
    <source>
        <dbReference type="PROSITE" id="PS51352"/>
    </source>
</evidence>
<evidence type="ECO:0000256" key="9">
    <source>
        <dbReference type="ARBA" id="ARBA00038489"/>
    </source>
</evidence>
<dbReference type="GO" id="GO:0045454">
    <property type="term" value="P:cell redox homeostasis"/>
    <property type="evidence" value="ECO:0007669"/>
    <property type="project" value="TreeGrafter"/>
</dbReference>
<evidence type="ECO:0000256" key="7">
    <source>
        <dbReference type="ARBA" id="ARBA00023284"/>
    </source>
</evidence>
<name>A0AA49GG40_9BACT</name>
<dbReference type="PANTHER" id="PTHR42801">
    <property type="entry name" value="THIOREDOXIN-DEPENDENT PEROXIDE REDUCTASE"/>
    <property type="match status" value="1"/>
</dbReference>
<protein>
    <recommendedName>
        <fullName evidence="2">thioredoxin-dependent peroxiredoxin</fullName>
        <ecNumber evidence="2">1.11.1.24</ecNumber>
    </recommendedName>
    <alternativeName>
        <fullName evidence="8">Thioredoxin peroxidase</fullName>
    </alternativeName>
    <alternativeName>
        <fullName evidence="10">Thioredoxin-dependent peroxiredoxin Bcp</fullName>
    </alternativeName>
</protein>
<keyword evidence="7" id="KW-0676">Redox-active center</keyword>
<evidence type="ECO:0000256" key="3">
    <source>
        <dbReference type="ARBA" id="ARBA00022559"/>
    </source>
</evidence>
<evidence type="ECO:0000313" key="14">
    <source>
        <dbReference type="Proteomes" id="UP001244443"/>
    </source>
</evidence>
<evidence type="ECO:0000256" key="2">
    <source>
        <dbReference type="ARBA" id="ARBA00013017"/>
    </source>
</evidence>
<organism evidence="13 14">
    <name type="scientific">Marivirga arenosa</name>
    <dbReference type="NCBI Taxonomy" id="3059076"/>
    <lineage>
        <taxon>Bacteria</taxon>
        <taxon>Pseudomonadati</taxon>
        <taxon>Bacteroidota</taxon>
        <taxon>Cytophagia</taxon>
        <taxon>Cytophagales</taxon>
        <taxon>Marivirgaceae</taxon>
        <taxon>Marivirga</taxon>
    </lineage>
</organism>
<dbReference type="GO" id="GO:0005737">
    <property type="term" value="C:cytoplasm"/>
    <property type="evidence" value="ECO:0007669"/>
    <property type="project" value="TreeGrafter"/>
</dbReference>
<dbReference type="Pfam" id="PF00578">
    <property type="entry name" value="AhpC-TSA"/>
    <property type="match status" value="1"/>
</dbReference>
<keyword evidence="6" id="KW-1015">Disulfide bond</keyword>
<dbReference type="Proteomes" id="UP001244443">
    <property type="component" value="Chromosome"/>
</dbReference>
<comment type="catalytic activity">
    <reaction evidence="11">
        <text>a hydroperoxide + [thioredoxin]-dithiol = an alcohol + [thioredoxin]-disulfide + H2O</text>
        <dbReference type="Rhea" id="RHEA:62620"/>
        <dbReference type="Rhea" id="RHEA-COMP:10698"/>
        <dbReference type="Rhea" id="RHEA-COMP:10700"/>
        <dbReference type="ChEBI" id="CHEBI:15377"/>
        <dbReference type="ChEBI" id="CHEBI:29950"/>
        <dbReference type="ChEBI" id="CHEBI:30879"/>
        <dbReference type="ChEBI" id="CHEBI:35924"/>
        <dbReference type="ChEBI" id="CHEBI:50058"/>
        <dbReference type="EC" id="1.11.1.24"/>
    </reaction>
</comment>
<dbReference type="RefSeq" id="WP_308358240.1">
    <property type="nucleotide sequence ID" value="NZ_CP129970.2"/>
</dbReference>
<evidence type="ECO:0000256" key="5">
    <source>
        <dbReference type="ARBA" id="ARBA00023002"/>
    </source>
</evidence>
<dbReference type="PANTHER" id="PTHR42801:SF7">
    <property type="entry name" value="SLL1159 PROTEIN"/>
    <property type="match status" value="1"/>
</dbReference>
<gene>
    <name evidence="13" type="ORF">QYS48_04525</name>
</gene>
<keyword evidence="4" id="KW-0049">Antioxidant</keyword>
<evidence type="ECO:0000256" key="11">
    <source>
        <dbReference type="ARBA" id="ARBA00049091"/>
    </source>
</evidence>
<evidence type="ECO:0000256" key="8">
    <source>
        <dbReference type="ARBA" id="ARBA00032824"/>
    </source>
</evidence>
<dbReference type="InterPro" id="IPR013766">
    <property type="entry name" value="Thioredoxin_domain"/>
</dbReference>
<comment type="function">
    <text evidence="1">Thiol-specific peroxidase that catalyzes the reduction of hydrogen peroxide and organic hydroperoxides to water and alcohols, respectively. Plays a role in cell protection against oxidative stress by detoxifying peroxides and as sensor of hydrogen peroxide-mediated signaling events.</text>
</comment>
<dbReference type="InterPro" id="IPR050924">
    <property type="entry name" value="Peroxiredoxin_BCP/PrxQ"/>
</dbReference>
<evidence type="ECO:0000256" key="6">
    <source>
        <dbReference type="ARBA" id="ARBA00023157"/>
    </source>
</evidence>
<dbReference type="PROSITE" id="PS51352">
    <property type="entry name" value="THIOREDOXIN_2"/>
    <property type="match status" value="1"/>
</dbReference>
<comment type="similarity">
    <text evidence="9">Belongs to the peroxiredoxin family. BCP/PrxQ subfamily.</text>
</comment>
<dbReference type="InterPro" id="IPR000866">
    <property type="entry name" value="AhpC/TSA"/>
</dbReference>
<proteinExistence type="inferred from homology"/>
<dbReference type="AlphaFoldDB" id="A0AA49GG40"/>
<keyword evidence="5" id="KW-0560">Oxidoreductase</keyword>
<evidence type="ECO:0000256" key="10">
    <source>
        <dbReference type="ARBA" id="ARBA00042639"/>
    </source>
</evidence>
<evidence type="ECO:0000313" key="13">
    <source>
        <dbReference type="EMBL" id="WKK86248.2"/>
    </source>
</evidence>
<keyword evidence="14" id="KW-1185">Reference proteome</keyword>
<dbReference type="EC" id="1.11.1.24" evidence="2"/>
<reference evidence="13" key="1">
    <citation type="submission" date="2023-08" db="EMBL/GenBank/DDBJ databases">
        <title>Comparative genomics and taxonomic characterization of three novel marine species of genus Marivirga.</title>
        <authorList>
            <person name="Muhammad N."/>
            <person name="Kim S.-G."/>
        </authorList>
    </citation>
    <scope>NUCLEOTIDE SEQUENCE [LARGE SCALE GENOMIC DNA]</scope>
    <source>
        <strain evidence="13">ABR2-2</strain>
    </source>
</reference>
<evidence type="ECO:0000256" key="1">
    <source>
        <dbReference type="ARBA" id="ARBA00003330"/>
    </source>
</evidence>
<dbReference type="GO" id="GO:0034599">
    <property type="term" value="P:cellular response to oxidative stress"/>
    <property type="evidence" value="ECO:0007669"/>
    <property type="project" value="TreeGrafter"/>
</dbReference>
<dbReference type="EMBL" id="CP129970">
    <property type="protein sequence ID" value="WKK86248.2"/>
    <property type="molecule type" value="Genomic_DNA"/>
</dbReference>
<dbReference type="GO" id="GO:0008379">
    <property type="term" value="F:thioredoxin peroxidase activity"/>
    <property type="evidence" value="ECO:0007669"/>
    <property type="project" value="TreeGrafter"/>
</dbReference>
<dbReference type="Gene3D" id="3.40.30.10">
    <property type="entry name" value="Glutaredoxin"/>
    <property type="match status" value="1"/>
</dbReference>
<dbReference type="SUPFAM" id="SSF52833">
    <property type="entry name" value="Thioredoxin-like"/>
    <property type="match status" value="1"/>
</dbReference>
<evidence type="ECO:0000256" key="4">
    <source>
        <dbReference type="ARBA" id="ARBA00022862"/>
    </source>
</evidence>
<dbReference type="InterPro" id="IPR036249">
    <property type="entry name" value="Thioredoxin-like_sf"/>
</dbReference>
<accession>A0AA49GG40</accession>
<dbReference type="CDD" id="cd02970">
    <property type="entry name" value="PRX_like2"/>
    <property type="match status" value="1"/>
</dbReference>
<sequence length="215" mass="24185">MTLQERLDKIKVKIESSLPQETVAIMHQGNADLEATGISNNVLKVGDLAPTFNLKNQNDELVSSKELLKSGSIVLTFYRGVWCPYCNTDIANLNQYTDEMNGLNATMLGISPQLPIYNQKIISQEHLNFDLLTDNHNSIAEAFGLRWEMKGALKSVYKDKFKINLADYNGDDSWTLPVPVRFIIGADGLIKYAEHSVDYTKRPDPTQLIHALKNK</sequence>